<dbReference type="Gene3D" id="3.40.640.10">
    <property type="entry name" value="Type I PLP-dependent aspartate aminotransferase-like (Major domain)"/>
    <property type="match status" value="1"/>
</dbReference>
<protein>
    <submittedName>
        <fullName evidence="8">Aminotransferase class V-fold PLP-dependent enzyme</fullName>
    </submittedName>
</protein>
<evidence type="ECO:0000256" key="5">
    <source>
        <dbReference type="ARBA" id="ARBA00023239"/>
    </source>
</evidence>
<dbReference type="InterPro" id="IPR008286">
    <property type="entry name" value="Prn/Lys/Arg_de-COase_C"/>
</dbReference>
<evidence type="ECO:0000256" key="4">
    <source>
        <dbReference type="ARBA" id="ARBA00022898"/>
    </source>
</evidence>
<dbReference type="RefSeq" id="WP_269886051.1">
    <property type="nucleotide sequence ID" value="NZ_JAQAGZ010000041.1"/>
</dbReference>
<feature type="domain" description="Orn/Lys/Arg decarboxylases family 1 pyridoxal-P attachment site" evidence="6">
    <location>
        <begin position="7"/>
        <end position="373"/>
    </location>
</feature>
<keyword evidence="8" id="KW-0032">Aminotransferase</keyword>
<dbReference type="Pfam" id="PF03711">
    <property type="entry name" value="OKR_DC_1_C"/>
    <property type="match status" value="1"/>
</dbReference>
<evidence type="ECO:0000256" key="3">
    <source>
        <dbReference type="ARBA" id="ARBA00022793"/>
    </source>
</evidence>
<evidence type="ECO:0000313" key="9">
    <source>
        <dbReference type="Proteomes" id="UP001527882"/>
    </source>
</evidence>
<dbReference type="InterPro" id="IPR015424">
    <property type="entry name" value="PyrdxlP-dep_Trfase"/>
</dbReference>
<dbReference type="InterPro" id="IPR000310">
    <property type="entry name" value="Orn/Lys/Arg_deCO2ase_major_dom"/>
</dbReference>
<keyword evidence="3" id="KW-0210">Decarboxylase</keyword>
<dbReference type="InterPro" id="IPR052357">
    <property type="entry name" value="Orn_Lys_Arg_decarboxylase-I"/>
</dbReference>
<dbReference type="Pfam" id="PF01276">
    <property type="entry name" value="OKR_DC_1"/>
    <property type="match status" value="1"/>
</dbReference>
<keyword evidence="9" id="KW-1185">Reference proteome</keyword>
<feature type="domain" description="Orn/Lys/Arg decarboxylase C-terminal" evidence="7">
    <location>
        <begin position="429"/>
        <end position="485"/>
    </location>
</feature>
<evidence type="ECO:0000256" key="1">
    <source>
        <dbReference type="ARBA" id="ARBA00001933"/>
    </source>
</evidence>
<evidence type="ECO:0000259" key="7">
    <source>
        <dbReference type="Pfam" id="PF03711"/>
    </source>
</evidence>
<keyword evidence="4" id="KW-0663">Pyridoxal phosphate</keyword>
<keyword evidence="8" id="KW-0808">Transferase</keyword>
<accession>A0ABT4QKX2</accession>
<dbReference type="EMBL" id="JAQAGZ010000041">
    <property type="protein sequence ID" value="MCZ8517523.1"/>
    <property type="molecule type" value="Genomic_DNA"/>
</dbReference>
<dbReference type="PANTHER" id="PTHR43277">
    <property type="entry name" value="ARGININE DECARBOXYLASE"/>
    <property type="match status" value="1"/>
</dbReference>
<evidence type="ECO:0000313" key="8">
    <source>
        <dbReference type="EMBL" id="MCZ8517523.1"/>
    </source>
</evidence>
<comment type="cofactor">
    <cofactor evidence="1">
        <name>pyridoxal 5'-phosphate</name>
        <dbReference type="ChEBI" id="CHEBI:597326"/>
    </cofactor>
</comment>
<comment type="caution">
    <text evidence="8">The sequence shown here is derived from an EMBL/GenBank/DDBJ whole genome shotgun (WGS) entry which is preliminary data.</text>
</comment>
<dbReference type="InterPro" id="IPR036633">
    <property type="entry name" value="Prn/Lys/Arg_de-COase_C_sf"/>
</dbReference>
<gene>
    <name evidence="8" type="ORF">O9H85_35345</name>
</gene>
<comment type="similarity">
    <text evidence="2">Belongs to the Orn/Lys/Arg decarboxylase class-I family.</text>
</comment>
<organism evidence="8 9">
    <name type="scientific">Paenibacillus gyeongsangnamensis</name>
    <dbReference type="NCBI Taxonomy" id="3388067"/>
    <lineage>
        <taxon>Bacteria</taxon>
        <taxon>Bacillati</taxon>
        <taxon>Bacillota</taxon>
        <taxon>Bacilli</taxon>
        <taxon>Bacillales</taxon>
        <taxon>Paenibacillaceae</taxon>
        <taxon>Paenibacillus</taxon>
    </lineage>
</organism>
<dbReference type="Proteomes" id="UP001527882">
    <property type="component" value="Unassembled WGS sequence"/>
</dbReference>
<dbReference type="GO" id="GO:0008483">
    <property type="term" value="F:transaminase activity"/>
    <property type="evidence" value="ECO:0007669"/>
    <property type="project" value="UniProtKB-KW"/>
</dbReference>
<dbReference type="InterPro" id="IPR015421">
    <property type="entry name" value="PyrdxlP-dep_Trfase_major"/>
</dbReference>
<dbReference type="SUPFAM" id="SSF55904">
    <property type="entry name" value="Ornithine decarboxylase C-terminal domain"/>
    <property type="match status" value="1"/>
</dbReference>
<dbReference type="Gene3D" id="3.90.105.10">
    <property type="entry name" value="Molybdopterin biosynthesis moea protein, domain 2"/>
    <property type="match status" value="1"/>
</dbReference>
<keyword evidence="5" id="KW-0456">Lyase</keyword>
<dbReference type="PANTHER" id="PTHR43277:SF3">
    <property type="entry name" value="DECARBOXYLASE, PUTATIVE-RELATED"/>
    <property type="match status" value="1"/>
</dbReference>
<evidence type="ECO:0000256" key="2">
    <source>
        <dbReference type="ARBA" id="ARBA00010671"/>
    </source>
</evidence>
<name>A0ABT4QKX2_9BACL</name>
<proteinExistence type="inferred from homology"/>
<reference evidence="8 9" key="1">
    <citation type="submission" date="2022-12" db="EMBL/GenBank/DDBJ databases">
        <title>Draft genome sequence of Paenibacillus sp. dW9.</title>
        <authorList>
            <person name="Choi E.-W."/>
            <person name="Kim D.-U."/>
        </authorList>
    </citation>
    <scope>NUCLEOTIDE SEQUENCE [LARGE SCALE GENOMIC DNA]</scope>
    <source>
        <strain evidence="9">dW9</strain>
    </source>
</reference>
<evidence type="ECO:0000259" key="6">
    <source>
        <dbReference type="Pfam" id="PF01276"/>
    </source>
</evidence>
<sequence length="503" mass="54869">MSQQRAPLFESLLAHRGSRAVSFHVPGHKSDAGVYVENEEASQLYEQILTIDLTEIPGLDDLHQPEEAIHEAQQLAADCFGAEETLFLVGGSTVGNLAMILAHCRPGERLLVQRDAHKSVIHGLMLAGAEAVFIAPQVDAAGGMRLGLDPDNVEEALRRYPDAVGLLLTNPNYFGIGSDLAAIADKLHARGKLLLVDEAHGAHYGFHPALPQSALACGADAVVQSTHKMLAAMTMGAMLHLQGSRVHRDGIKRVLAMLQSSSPSYPLMASLDLSRTMLQASGRERIGRGLQAVARLEEGLEAIGPKGRPRWQLWSMNGGNESYSRDPFKLALFDSTGQWDGYELKRRLEEQGCYPEMTDGKYVLLVYSLASTIEDSEKLLQALRRIEPEADGEVRDDMRNSALDTSWLARPDRVSEPVSFDMGHIRGFERDIKWLPIGESAGYAAAEMIIPYPPGIPLLYPGEIISSATAAELEMHVRGGSRFHGHDLSKDGKIAVRVAPSHV</sequence>
<dbReference type="SUPFAM" id="SSF53383">
    <property type="entry name" value="PLP-dependent transferases"/>
    <property type="match status" value="1"/>
</dbReference>